<name>A0A6A5ZWU1_9PLEO</name>
<dbReference type="OrthoDB" id="3537171at2759"/>
<protein>
    <submittedName>
        <fullName evidence="2">Uncharacterized protein</fullName>
    </submittedName>
</protein>
<dbReference type="Proteomes" id="UP000799771">
    <property type="component" value="Unassembled WGS sequence"/>
</dbReference>
<feature type="transmembrane region" description="Helical" evidence="1">
    <location>
        <begin position="248"/>
        <end position="267"/>
    </location>
</feature>
<dbReference type="EMBL" id="ML977521">
    <property type="protein sequence ID" value="KAF2123999.1"/>
    <property type="molecule type" value="Genomic_DNA"/>
</dbReference>
<evidence type="ECO:0000313" key="3">
    <source>
        <dbReference type="Proteomes" id="UP000799771"/>
    </source>
</evidence>
<keyword evidence="1" id="KW-0472">Membrane</keyword>
<keyword evidence="1" id="KW-1133">Transmembrane helix</keyword>
<evidence type="ECO:0000256" key="1">
    <source>
        <dbReference type="SAM" id="Phobius"/>
    </source>
</evidence>
<sequence>MKFSSASKYDVGSILWLPPKDEIPIEYHATANSIDDGCFNHPVVVLSVNRARTEVVVLIMTSFGGKDLQERHPRNTQTRSMYIPVHPSKAHPDNDSLLFLRGDGRLPRNSYVTLNPQRTIHGGILKPLRRSTCTLTTDSYKQLIKRVGFQPPPFHNRPPVAQPSQTPLPVREPLYDIPPVRQPLPEYVRPVVPQSRPAISSYPTPGRFTYVENRMSQPHVQTQRTQPLLPLHRFNERPAEEDPVPSCIIWGIMIIIIGAALLTLNYYKW</sequence>
<reference evidence="2" key="1">
    <citation type="journal article" date="2020" name="Stud. Mycol.">
        <title>101 Dothideomycetes genomes: a test case for predicting lifestyles and emergence of pathogens.</title>
        <authorList>
            <person name="Haridas S."/>
            <person name="Albert R."/>
            <person name="Binder M."/>
            <person name="Bloem J."/>
            <person name="Labutti K."/>
            <person name="Salamov A."/>
            <person name="Andreopoulos B."/>
            <person name="Baker S."/>
            <person name="Barry K."/>
            <person name="Bills G."/>
            <person name="Bluhm B."/>
            <person name="Cannon C."/>
            <person name="Castanera R."/>
            <person name="Culley D."/>
            <person name="Daum C."/>
            <person name="Ezra D."/>
            <person name="Gonzalez J."/>
            <person name="Henrissat B."/>
            <person name="Kuo A."/>
            <person name="Liang C."/>
            <person name="Lipzen A."/>
            <person name="Lutzoni F."/>
            <person name="Magnuson J."/>
            <person name="Mondo S."/>
            <person name="Nolan M."/>
            <person name="Ohm R."/>
            <person name="Pangilinan J."/>
            <person name="Park H.-J."/>
            <person name="Ramirez L."/>
            <person name="Alfaro M."/>
            <person name="Sun H."/>
            <person name="Tritt A."/>
            <person name="Yoshinaga Y."/>
            <person name="Zwiers L.-H."/>
            <person name="Turgeon B."/>
            <person name="Goodwin S."/>
            <person name="Spatafora J."/>
            <person name="Crous P."/>
            <person name="Grigoriev I."/>
        </authorList>
    </citation>
    <scope>NUCLEOTIDE SEQUENCE</scope>
    <source>
        <strain evidence="2">CBS 119687</strain>
    </source>
</reference>
<keyword evidence="3" id="KW-1185">Reference proteome</keyword>
<accession>A0A6A5ZWU1</accession>
<organism evidence="2 3">
    <name type="scientific">Dothidotthia symphoricarpi CBS 119687</name>
    <dbReference type="NCBI Taxonomy" id="1392245"/>
    <lineage>
        <taxon>Eukaryota</taxon>
        <taxon>Fungi</taxon>
        <taxon>Dikarya</taxon>
        <taxon>Ascomycota</taxon>
        <taxon>Pezizomycotina</taxon>
        <taxon>Dothideomycetes</taxon>
        <taxon>Pleosporomycetidae</taxon>
        <taxon>Pleosporales</taxon>
        <taxon>Dothidotthiaceae</taxon>
        <taxon>Dothidotthia</taxon>
    </lineage>
</organism>
<dbReference type="AlphaFoldDB" id="A0A6A5ZWU1"/>
<dbReference type="GeneID" id="54406784"/>
<dbReference type="PANTHER" id="PTHR37048:SF2">
    <property type="entry name" value="QUESTIONABLE PROTEIN"/>
    <property type="match status" value="1"/>
</dbReference>
<keyword evidence="1" id="KW-0812">Transmembrane</keyword>
<evidence type="ECO:0000313" key="2">
    <source>
        <dbReference type="EMBL" id="KAF2123999.1"/>
    </source>
</evidence>
<gene>
    <name evidence="2" type="ORF">P153DRAFT_351626</name>
</gene>
<proteinExistence type="predicted"/>
<dbReference type="PANTHER" id="PTHR37048">
    <property type="entry name" value="QUESTIONABLE PROTEIN"/>
    <property type="match status" value="1"/>
</dbReference>
<dbReference type="RefSeq" id="XP_033518392.1">
    <property type="nucleotide sequence ID" value="XM_033666352.1"/>
</dbReference>